<evidence type="ECO:0000313" key="2">
    <source>
        <dbReference type="EMBL" id="QDU68245.1"/>
    </source>
</evidence>
<accession>A0A518BMP5</accession>
<dbReference type="CDD" id="cd00565">
    <property type="entry name" value="Ubl_ThiS"/>
    <property type="match status" value="1"/>
</dbReference>
<dbReference type="EMBL" id="CP036287">
    <property type="protein sequence ID" value="QDU68245.1"/>
    <property type="molecule type" value="Genomic_DNA"/>
</dbReference>
<dbReference type="NCBIfam" id="TIGR01683">
    <property type="entry name" value="thiS"/>
    <property type="match status" value="1"/>
</dbReference>
<dbReference type="KEGG" id="pbap:Pla133_33400"/>
<dbReference type="InterPro" id="IPR003749">
    <property type="entry name" value="ThiS/MoaD-like"/>
</dbReference>
<dbReference type="InterPro" id="IPR012675">
    <property type="entry name" value="Beta-grasp_dom_sf"/>
</dbReference>
<protein>
    <submittedName>
        <fullName evidence="2">Sulfur carrier protein ThiS</fullName>
    </submittedName>
</protein>
<dbReference type="RefSeq" id="WP_145067095.1">
    <property type="nucleotide sequence ID" value="NZ_CP036287.1"/>
</dbReference>
<dbReference type="SUPFAM" id="SSF54285">
    <property type="entry name" value="MoaD/ThiS"/>
    <property type="match status" value="1"/>
</dbReference>
<gene>
    <name evidence="2" type="primary">thiS</name>
    <name evidence="2" type="ORF">Pla133_33400</name>
</gene>
<dbReference type="InterPro" id="IPR004095">
    <property type="entry name" value="TGS"/>
</dbReference>
<proteinExistence type="predicted"/>
<dbReference type="InterPro" id="IPR016155">
    <property type="entry name" value="Mopterin_synth/thiamin_S_b"/>
</dbReference>
<dbReference type="InterPro" id="IPR010035">
    <property type="entry name" value="Thi_S"/>
</dbReference>
<sequence>MSDPESVHITVNGEPWELALGSTVAELLERLGLRPEVVAVEINRELAPRSTRAERILAEGDVVELVTLVGGG</sequence>
<organism evidence="2 3">
    <name type="scientific">Engelhardtia mirabilis</name>
    <dbReference type="NCBI Taxonomy" id="2528011"/>
    <lineage>
        <taxon>Bacteria</taxon>
        <taxon>Pseudomonadati</taxon>
        <taxon>Planctomycetota</taxon>
        <taxon>Planctomycetia</taxon>
        <taxon>Planctomycetia incertae sedis</taxon>
        <taxon>Engelhardtia</taxon>
    </lineage>
</organism>
<keyword evidence="3" id="KW-1185">Reference proteome</keyword>
<evidence type="ECO:0000259" key="1">
    <source>
        <dbReference type="PROSITE" id="PS51880"/>
    </source>
</evidence>
<dbReference type="AlphaFoldDB" id="A0A518BMP5"/>
<dbReference type="Gene3D" id="3.10.20.30">
    <property type="match status" value="1"/>
</dbReference>
<feature type="domain" description="TGS" evidence="1">
    <location>
        <begin position="3"/>
        <end position="67"/>
    </location>
</feature>
<dbReference type="PROSITE" id="PS51880">
    <property type="entry name" value="TGS"/>
    <property type="match status" value="1"/>
</dbReference>
<name>A0A518BMP5_9BACT</name>
<evidence type="ECO:0000313" key="3">
    <source>
        <dbReference type="Proteomes" id="UP000316921"/>
    </source>
</evidence>
<reference evidence="2 3" key="1">
    <citation type="submission" date="2019-02" db="EMBL/GenBank/DDBJ databases">
        <title>Deep-cultivation of Planctomycetes and their phenomic and genomic characterization uncovers novel biology.</title>
        <authorList>
            <person name="Wiegand S."/>
            <person name="Jogler M."/>
            <person name="Boedeker C."/>
            <person name="Pinto D."/>
            <person name="Vollmers J."/>
            <person name="Rivas-Marin E."/>
            <person name="Kohn T."/>
            <person name="Peeters S.H."/>
            <person name="Heuer A."/>
            <person name="Rast P."/>
            <person name="Oberbeckmann S."/>
            <person name="Bunk B."/>
            <person name="Jeske O."/>
            <person name="Meyerdierks A."/>
            <person name="Storesund J.E."/>
            <person name="Kallscheuer N."/>
            <person name="Luecker S."/>
            <person name="Lage O.M."/>
            <person name="Pohl T."/>
            <person name="Merkel B.J."/>
            <person name="Hornburger P."/>
            <person name="Mueller R.-W."/>
            <person name="Bruemmer F."/>
            <person name="Labrenz M."/>
            <person name="Spormann A.M."/>
            <person name="Op den Camp H."/>
            <person name="Overmann J."/>
            <person name="Amann R."/>
            <person name="Jetten M.S.M."/>
            <person name="Mascher T."/>
            <person name="Medema M.H."/>
            <person name="Devos D.P."/>
            <person name="Kaster A.-K."/>
            <person name="Ovreas L."/>
            <person name="Rohde M."/>
            <person name="Galperin M.Y."/>
            <person name="Jogler C."/>
        </authorList>
    </citation>
    <scope>NUCLEOTIDE SEQUENCE [LARGE SCALE GENOMIC DNA]</scope>
    <source>
        <strain evidence="2 3">Pla133</strain>
    </source>
</reference>
<dbReference type="PANTHER" id="PTHR34472">
    <property type="entry name" value="SULFUR CARRIER PROTEIN THIS"/>
    <property type="match status" value="1"/>
</dbReference>
<dbReference type="PANTHER" id="PTHR34472:SF1">
    <property type="entry name" value="SULFUR CARRIER PROTEIN THIS"/>
    <property type="match status" value="1"/>
</dbReference>
<dbReference type="Pfam" id="PF02597">
    <property type="entry name" value="ThiS"/>
    <property type="match status" value="1"/>
</dbReference>
<dbReference type="Proteomes" id="UP000316921">
    <property type="component" value="Chromosome"/>
</dbReference>